<keyword evidence="1" id="KW-1133">Transmembrane helix</keyword>
<evidence type="ECO:0000313" key="3">
    <source>
        <dbReference type="Proteomes" id="UP000245712"/>
    </source>
</evidence>
<dbReference type="Proteomes" id="UP000245712">
    <property type="component" value="Unassembled WGS sequence"/>
</dbReference>
<feature type="transmembrane region" description="Helical" evidence="1">
    <location>
        <begin position="51"/>
        <end position="71"/>
    </location>
</feature>
<accession>A0ABX5KIX6</accession>
<keyword evidence="1" id="KW-0812">Transmembrane</keyword>
<protein>
    <submittedName>
        <fullName evidence="2">Uncharacterized protein</fullName>
    </submittedName>
</protein>
<organism evidence="2 3">
    <name type="scientific">Paraburkholderia unamae</name>
    <dbReference type="NCBI Taxonomy" id="219649"/>
    <lineage>
        <taxon>Bacteria</taxon>
        <taxon>Pseudomonadati</taxon>
        <taxon>Pseudomonadota</taxon>
        <taxon>Betaproteobacteria</taxon>
        <taxon>Burkholderiales</taxon>
        <taxon>Burkholderiaceae</taxon>
        <taxon>Paraburkholderia</taxon>
    </lineage>
</organism>
<reference evidence="2 3" key="1">
    <citation type="submission" date="2018-05" db="EMBL/GenBank/DDBJ databases">
        <title>Genomic Encyclopedia of Type Strains, Phase IV (KMG-V): Genome sequencing to study the core and pangenomes of soil and plant-associated prokaryotes.</title>
        <authorList>
            <person name="Whitman W."/>
        </authorList>
    </citation>
    <scope>NUCLEOTIDE SEQUENCE [LARGE SCALE GENOMIC DNA]</scope>
    <source>
        <strain evidence="2 3">SCZa-39</strain>
    </source>
</reference>
<feature type="transmembrane region" description="Helical" evidence="1">
    <location>
        <begin position="12"/>
        <end position="36"/>
    </location>
</feature>
<gene>
    <name evidence="2" type="ORF">C7402_111273</name>
</gene>
<comment type="caution">
    <text evidence="2">The sequence shown here is derived from an EMBL/GenBank/DDBJ whole genome shotgun (WGS) entry which is preliminary data.</text>
</comment>
<keyword evidence="3" id="KW-1185">Reference proteome</keyword>
<evidence type="ECO:0000256" key="1">
    <source>
        <dbReference type="SAM" id="Phobius"/>
    </source>
</evidence>
<sequence length="76" mass="8226">MTDIRELTMHAFAELVMSVSPPLMVSIAFGVAYLLVGMPFHVTQGPGSRDGYGTMAGLLASLIYIAFAIGYRSEFH</sequence>
<dbReference type="RefSeq" id="WP_112174092.1">
    <property type="nucleotide sequence ID" value="NZ_QLSU01000016.1"/>
</dbReference>
<dbReference type="EMBL" id="QEOB01000011">
    <property type="protein sequence ID" value="PVX81371.1"/>
    <property type="molecule type" value="Genomic_DNA"/>
</dbReference>
<proteinExistence type="predicted"/>
<name>A0ABX5KIX6_9BURK</name>
<keyword evidence="1" id="KW-0472">Membrane</keyword>
<evidence type="ECO:0000313" key="2">
    <source>
        <dbReference type="EMBL" id="PVX81371.1"/>
    </source>
</evidence>